<dbReference type="GO" id="GO:0004088">
    <property type="term" value="F:carbamoyl-phosphate synthase (glutamine-hydrolyzing) activity"/>
    <property type="evidence" value="ECO:0007669"/>
    <property type="project" value="UniProtKB-UniRule"/>
</dbReference>
<dbReference type="RefSeq" id="WP_103067372.1">
    <property type="nucleotide sequence ID" value="NZ_AZRL01000021.1"/>
</dbReference>
<dbReference type="FunFam" id="3.40.50.20:FF:000002">
    <property type="entry name" value="Carbamoyl-phosphate synthase large chain"/>
    <property type="match status" value="1"/>
</dbReference>
<dbReference type="PROSITE" id="PS00867">
    <property type="entry name" value="CPSASE_2"/>
    <property type="match status" value="2"/>
</dbReference>
<evidence type="ECO:0000256" key="1">
    <source>
        <dbReference type="ARBA" id="ARBA00001936"/>
    </source>
</evidence>
<feature type="binding site" evidence="19">
    <location>
        <position position="778"/>
    </location>
    <ligand>
        <name>ATP</name>
        <dbReference type="ChEBI" id="CHEBI:30616"/>
        <label>2</label>
    </ligand>
</feature>
<feature type="binding site" evidence="18">
    <location>
        <position position="1204"/>
    </location>
    <ligand>
        <name>L-citrulline</name>
        <dbReference type="ChEBI" id="CHEBI:57743"/>
    </ligand>
</feature>
<evidence type="ECO:0000256" key="15">
    <source>
        <dbReference type="ARBA" id="ARBA00023211"/>
    </source>
</evidence>
<keyword evidence="15" id="KW-0464">Manganese</keyword>
<dbReference type="NCBIfam" id="TIGR01369">
    <property type="entry name" value="CPSaseII_lrg"/>
    <property type="match status" value="1"/>
</dbReference>
<dbReference type="Pfam" id="PF02787">
    <property type="entry name" value="CPSase_L_D3"/>
    <property type="match status" value="1"/>
</dbReference>
<feature type="binding site" evidence="19">
    <location>
        <position position="833"/>
    </location>
    <ligand>
        <name>ATP</name>
        <dbReference type="ChEBI" id="CHEBI:30616"/>
        <label>2</label>
    </ligand>
</feature>
<dbReference type="InterPro" id="IPR006275">
    <property type="entry name" value="CPSase_lsu"/>
</dbReference>
<keyword evidence="6 19" id="KW-0055">Arginine biosynthesis</keyword>
<dbReference type="InterPro" id="IPR036914">
    <property type="entry name" value="MGS-like_dom_sf"/>
</dbReference>
<feature type="binding site" evidence="18">
    <location>
        <position position="1342"/>
    </location>
    <ligand>
        <name>L-citrulline</name>
        <dbReference type="ChEBI" id="CHEBI:57743"/>
    </ligand>
</feature>
<keyword evidence="11 19" id="KW-0547">Nucleotide-binding</keyword>
<feature type="binding site" evidence="19">
    <location>
        <position position="284"/>
    </location>
    <ligand>
        <name>ATP</name>
        <dbReference type="ChEBI" id="CHEBI:30616"/>
        <label>1</label>
    </ligand>
</feature>
<dbReference type="SMART" id="SM01209">
    <property type="entry name" value="GARS_A"/>
    <property type="match status" value="1"/>
</dbReference>
<name>A0A2K1NY44_9BACT</name>
<evidence type="ECO:0000256" key="9">
    <source>
        <dbReference type="ARBA" id="ARBA00022723"/>
    </source>
</evidence>
<keyword evidence="7 19" id="KW-0436">Ligase</keyword>
<feature type="binding site" evidence="19">
    <location>
        <position position="210"/>
    </location>
    <ligand>
        <name>ATP</name>
        <dbReference type="ChEBI" id="CHEBI:30616"/>
        <label>1</label>
    </ligand>
</feature>
<comment type="subcellular location">
    <subcellularLocation>
        <location evidence="18">Cytoplasm</location>
    </subcellularLocation>
</comment>
<comment type="pathway">
    <text evidence="2 18">Amino-acid biosynthesis; L-arginine biosynthesis; L-arginine from L-ornithine and carbamoyl phosphate: step 2/3.</text>
</comment>
<feature type="binding site" evidence="18">
    <location>
        <position position="1200"/>
    </location>
    <ligand>
        <name>L-aspartate</name>
        <dbReference type="ChEBI" id="CHEBI:29991"/>
    </ligand>
</feature>
<protein>
    <recommendedName>
        <fullName evidence="18 19">Multifunctional fusion protein</fullName>
    </recommendedName>
    <domain>
        <recommendedName>
            <fullName evidence="19">Carbamoyl phosphate synthase large chain</fullName>
            <ecNumber evidence="19">6.3.4.16</ecNumber>
            <ecNumber evidence="19">6.3.5.5</ecNumber>
        </recommendedName>
        <alternativeName>
            <fullName evidence="19">Carbamoyl phosphate synthetase ammonia chain</fullName>
        </alternativeName>
    </domain>
    <domain>
        <recommendedName>
            <fullName evidence="18">Argininosuccinate synthase</fullName>
            <ecNumber evidence="18">6.3.4.5</ecNumber>
        </recommendedName>
        <alternativeName>
            <fullName evidence="18">Citrulline--aspartate ligase</fullName>
        </alternativeName>
    </domain>
</protein>
<feature type="binding site" evidence="19">
    <location>
        <position position="300"/>
    </location>
    <ligand>
        <name>Mn(2+)</name>
        <dbReference type="ChEBI" id="CHEBI:29035"/>
        <label>2</label>
    </ligand>
</feature>
<dbReference type="EMBL" id="AZRL01000021">
    <property type="protein sequence ID" value="PNR95453.1"/>
    <property type="molecule type" value="Genomic_DNA"/>
</dbReference>
<feature type="binding site" evidence="19">
    <location>
        <position position="215"/>
    </location>
    <ligand>
        <name>ATP</name>
        <dbReference type="ChEBI" id="CHEBI:30616"/>
        <label>1</label>
    </ligand>
</feature>
<dbReference type="PROSITE" id="PS00564">
    <property type="entry name" value="ARGININOSUCCIN_SYN_1"/>
    <property type="match status" value="1"/>
</dbReference>
<comment type="catalytic activity">
    <reaction evidence="17 19">
        <text>hydrogencarbonate + L-glutamine + 2 ATP + H2O = carbamoyl phosphate + L-glutamate + 2 ADP + phosphate + 2 H(+)</text>
        <dbReference type="Rhea" id="RHEA:18633"/>
        <dbReference type="ChEBI" id="CHEBI:15377"/>
        <dbReference type="ChEBI" id="CHEBI:15378"/>
        <dbReference type="ChEBI" id="CHEBI:17544"/>
        <dbReference type="ChEBI" id="CHEBI:29985"/>
        <dbReference type="ChEBI" id="CHEBI:30616"/>
        <dbReference type="ChEBI" id="CHEBI:43474"/>
        <dbReference type="ChEBI" id="CHEBI:58228"/>
        <dbReference type="ChEBI" id="CHEBI:58359"/>
        <dbReference type="ChEBI" id="CHEBI:456216"/>
        <dbReference type="EC" id="6.3.5.5"/>
    </reaction>
</comment>
<dbReference type="GO" id="GO:0004055">
    <property type="term" value="F:argininosuccinate synthase activity"/>
    <property type="evidence" value="ECO:0007669"/>
    <property type="project" value="UniProtKB-UniRule"/>
</dbReference>
<dbReference type="Pfam" id="PF25596">
    <property type="entry name" value="CPSase_L_D1"/>
    <property type="match status" value="2"/>
</dbReference>
<feature type="binding site" evidence="18">
    <location>
        <begin position="1090"/>
        <end position="1098"/>
    </location>
    <ligand>
        <name>ATP</name>
        <dbReference type="ChEBI" id="CHEBI:30616"/>
    </ligand>
</feature>
<sequence length="1496" mass="167381">MPKKSEIRSVLVIGSGPIIIGQAAEFDYSGTQACKSLKEEGCKVILVNNNPATIMTDTEIADVVYMENLEMDTLISIIEKEKPDGILGTLGGQTGLNLIIQLKDSGIIDKYDIQELGTSVESIKIAESRELFKRKMQEIEEPIAESLTVSTVSEALNFASQVGYPLIIRPAYTLGGTGGGFAYSEEELIEFVENGLKKSMMKEVLIERSLLGWKEIEYELVRDSFDNCITVCNMENFDPVGIHTGDSIVVAPSQTLTDQEHQMLRDSSLKIVKALKIEGACNIQFALNPSNKEYRVIEVNPRLSRSSALASKATGYPIAKIATKIALGFSLDEIKNPVTGKTTAFFEPSLDYVVTKIPRWPFDKFYQVDKKIGTQMKSTGETMALGRTFESSLLKAVRSLDMKIKGLRIKEVQKESNEELVEHLHIPNEKRLFHIAEALRRGYKVFDIHKLTYIDNWFLEKIKNIVDFENIISTSQLNYDLLLKAKVLGFSDQEISELKGIQENEVRELRKSYGIIPSYKMVDTCAAEFDSVTQYLYSTYGEEDEIEVHNIIKKVIVIGGGPIRIGQGVEFDYCTVKALLALKEKGIKSIIINNNPETVSTDFDTGDRLYFEPLTQEDVLNIIEKEGPLGTMIMFGGQTALNLSEELERQGIRILGTSYEGIDLCEDRKRFSILLKKLGINQPRGGYATSFDEAREIAKRIGFPLLVRPSYVIGGQSIEKVNSLDELFEYLSHALDLSPVRPVLIDEYIEGIEVEVDAVSDAEDVLIPGIIEHIEKAGIHSGDSFAVFPAKSLSELEEKEIVRYVEKISKAVNIKGLINIQFIVKEGKVYVIEVNPRASRTVPIISKVTGIPMIKLAVEIALGNNLKKLGYYEPFYPKIPYTVVKAPIFSLEKLPGVEVALGAEMKSTGETLGIDFNYHNAMYKAFKSAHLNVPSTGKVLLSFSEKVVKGSKSFVKYLQSCGYELWGTTGTAEAFKLIDIKIKEINHQKSLELVKKGYFSMVINFPTKGKIISNFGFKLRRACVENAIPLFTSLETAQKSIEAIKNCKIEKNNVQSLNEYVDYYHNLQNNLQISKRGDSFMKTGEKVVLAYSGGLDTSVIIPWLKEKYDCEIIAVCIDVGQGEETNSIEKKAFLSGASKVYIEDVVEEFVTDYIYPTLKAGAIYEGKYLLGTSFARPLMAKKLVEIAHKEGANVIAHGCTGKGNDQVRFEVSIKALDPSIKIIAPWRIWEIKSREEEIAYALKKGIPISITKEKIYSVDKNIWHISHEGGDLENPWNEPKPELFDMVTPPEKAPDVAEYVTIEFEKGIPVKINEEELSPVELIKKANEIASINGVGIADIVENRLVGMKSRGVYETPGGTLLYTAHKELESLVLDKETLRFKEMVAQKYADLVYNGLWFSQLKESLDSFVDETQKVVTGIVKLKLYKGNIITAGLSSPYSLYNEELATFGEDKIYDQKDAEGFINLFGLPLKMRAYQMKHFEENQKYNKTVVGGEQ</sequence>
<evidence type="ECO:0000256" key="14">
    <source>
        <dbReference type="ARBA" id="ARBA00022975"/>
    </source>
</evidence>
<feature type="binding site" evidence="19">
    <location>
        <position position="747"/>
    </location>
    <ligand>
        <name>ATP</name>
        <dbReference type="ChEBI" id="CHEBI:30616"/>
        <label>2</label>
    </ligand>
</feature>
<comment type="cofactor">
    <cofactor evidence="1">
        <name>Mn(2+)</name>
        <dbReference type="ChEBI" id="CHEBI:29035"/>
    </cofactor>
</comment>
<dbReference type="InterPro" id="IPR001518">
    <property type="entry name" value="Arginosuc_synth"/>
</dbReference>
<feature type="binding site" evidence="19">
    <location>
        <position position="284"/>
    </location>
    <ligand>
        <name>Mg(2+)</name>
        <dbReference type="ChEBI" id="CHEBI:18420"/>
        <label>1</label>
    </ligand>
</feature>
<dbReference type="SUPFAM" id="SSF69864">
    <property type="entry name" value="Argininosuccinate synthetase, C-terminal domain"/>
    <property type="match status" value="1"/>
</dbReference>
<dbReference type="InterPro" id="IPR023434">
    <property type="entry name" value="Arginosuc_synth_type_1_subfam"/>
</dbReference>
<feature type="binding site" evidence="19">
    <location>
        <position position="298"/>
    </location>
    <ligand>
        <name>Mn(2+)</name>
        <dbReference type="ChEBI" id="CHEBI:29035"/>
        <label>2</label>
    </ligand>
</feature>
<dbReference type="Gene3D" id="3.30.1490.20">
    <property type="entry name" value="ATP-grasp fold, A domain"/>
    <property type="match status" value="1"/>
</dbReference>
<dbReference type="HAMAP" id="MF_01210_B">
    <property type="entry name" value="CPSase_L_chain_B"/>
    <property type="match status" value="1"/>
</dbReference>
<dbReference type="PROSITE" id="PS51855">
    <property type="entry name" value="MGS"/>
    <property type="match status" value="1"/>
</dbReference>
<dbReference type="Gene3D" id="1.10.1030.10">
    <property type="entry name" value="Carbamoyl-phosphate synthetase, large subunit oligomerisation domain"/>
    <property type="match status" value="1"/>
</dbReference>
<comment type="pathway">
    <text evidence="19">Pyrimidine metabolism; UMP biosynthesis via de novo pathway; (S)-dihydroorotate from bicarbonate: step 1/3.</text>
</comment>
<feature type="binding site" evidence="19">
    <location>
        <position position="129"/>
    </location>
    <ligand>
        <name>ATP</name>
        <dbReference type="ChEBI" id="CHEBI:30616"/>
        <label>1</label>
    </ligand>
</feature>
<dbReference type="GO" id="GO:0005524">
    <property type="term" value="F:ATP binding"/>
    <property type="evidence" value="ECO:0007669"/>
    <property type="project" value="UniProtKB-UniRule"/>
</dbReference>
<feature type="binding site" evidence="19">
    <location>
        <position position="241"/>
    </location>
    <ligand>
        <name>ATP</name>
        <dbReference type="ChEBI" id="CHEBI:30616"/>
        <label>1</label>
    </ligand>
</feature>
<feature type="binding site" evidence="18">
    <location>
        <position position="1204"/>
    </location>
    <ligand>
        <name>L-aspartate</name>
        <dbReference type="ChEBI" id="CHEBI:29991"/>
    </ligand>
</feature>
<dbReference type="InterPro" id="IPR018223">
    <property type="entry name" value="Arginosuc_synth_CS"/>
</dbReference>
<feature type="region of interest" description="Carboxyphosphate synthetic domain" evidence="19">
    <location>
        <begin position="1"/>
        <end position="401"/>
    </location>
</feature>
<comment type="pathway">
    <text evidence="3 19">Amino-acid biosynthesis; L-arginine biosynthesis; carbamoyl phosphate from bicarbonate: step 1/1.</text>
</comment>
<evidence type="ECO:0000313" key="22">
    <source>
        <dbReference type="EMBL" id="PNR95453.1"/>
    </source>
</evidence>
<evidence type="ECO:0000256" key="8">
    <source>
        <dbReference type="ARBA" id="ARBA00022605"/>
    </source>
</evidence>
<accession>A0A2K1NY44</accession>
<dbReference type="EC" id="6.3.4.5" evidence="18"/>
<dbReference type="CDD" id="cd01999">
    <property type="entry name" value="ASS"/>
    <property type="match status" value="1"/>
</dbReference>
<feature type="binding site" evidence="19">
    <location>
        <position position="780"/>
    </location>
    <ligand>
        <name>ATP</name>
        <dbReference type="ChEBI" id="CHEBI:30616"/>
        <label>2</label>
    </ligand>
</feature>
<feature type="binding site" evidence="19">
    <location>
        <position position="298"/>
    </location>
    <ligand>
        <name>Mn(2+)</name>
        <dbReference type="ChEBI" id="CHEBI:29035"/>
        <label>1</label>
    </ligand>
</feature>
<comment type="caution">
    <text evidence="22">The sequence shown here is derived from an EMBL/GenBank/DDBJ whole genome shotgun (WGS) entry which is preliminary data.</text>
</comment>
<dbReference type="SUPFAM" id="SSF52335">
    <property type="entry name" value="Methylglyoxal synthase-like"/>
    <property type="match status" value="1"/>
</dbReference>
<dbReference type="Pfam" id="PF00764">
    <property type="entry name" value="Arginosuc_synth"/>
    <property type="match status" value="1"/>
</dbReference>
<comment type="subunit">
    <text evidence="19">Composed of two chains; the small (or glutamine) chain promotes the hydrolysis of glutamine to ammonia, which is used by the large (or ammonia) chain to synthesize carbamoyl phosphate. Tetramer of heterodimers (alpha,beta)4.</text>
</comment>
<feature type="binding site" evidence="18">
    <location>
        <position position="1205"/>
    </location>
    <ligand>
        <name>L-aspartate</name>
        <dbReference type="ChEBI" id="CHEBI:29991"/>
    </ligand>
</feature>
<evidence type="ECO:0000256" key="16">
    <source>
        <dbReference type="ARBA" id="ARBA00047359"/>
    </source>
</evidence>
<feature type="binding site" evidence="19">
    <location>
        <position position="833"/>
    </location>
    <ligand>
        <name>Mg(2+)</name>
        <dbReference type="ChEBI" id="CHEBI:18420"/>
        <label>4</label>
    </ligand>
</feature>
<dbReference type="FunFam" id="3.30.470.20:FF:000026">
    <property type="entry name" value="Carbamoyl-phosphate synthase large chain"/>
    <property type="match status" value="1"/>
</dbReference>
<evidence type="ECO:0000256" key="2">
    <source>
        <dbReference type="ARBA" id="ARBA00004967"/>
    </source>
</evidence>
<dbReference type="PANTHER" id="PTHR11405">
    <property type="entry name" value="CARBAMOYLTRANSFERASE FAMILY MEMBER"/>
    <property type="match status" value="1"/>
</dbReference>
<evidence type="ECO:0000256" key="7">
    <source>
        <dbReference type="ARBA" id="ARBA00022598"/>
    </source>
</evidence>
<dbReference type="InterPro" id="IPR048268">
    <property type="entry name" value="Arginosuc_syn_C"/>
</dbReference>
<proteinExistence type="inferred from homology"/>
<feature type="domain" description="MGS-like" evidence="21">
    <location>
        <begin position="931"/>
        <end position="1077"/>
    </location>
</feature>
<dbReference type="EC" id="6.3.5.5" evidence="19"/>
<evidence type="ECO:0000256" key="10">
    <source>
        <dbReference type="ARBA" id="ARBA00022737"/>
    </source>
</evidence>
<feature type="binding site" evidence="19">
    <location>
        <position position="176"/>
    </location>
    <ligand>
        <name>ATP</name>
        <dbReference type="ChEBI" id="CHEBI:30616"/>
        <label>1</label>
    </ligand>
</feature>
<dbReference type="InterPro" id="IPR036897">
    <property type="entry name" value="CarbamoylP_synth_lsu_oligo_sf"/>
</dbReference>
<keyword evidence="8 19" id="KW-0028">Amino-acid biosynthesis</keyword>
<reference evidence="22 23" key="1">
    <citation type="submission" date="2013-12" db="EMBL/GenBank/DDBJ databases">
        <title>Comparative genomics of Petrotoga isolates.</title>
        <authorList>
            <person name="Nesbo C.L."/>
            <person name="Charchuk R."/>
            <person name="Chow K."/>
        </authorList>
    </citation>
    <scope>NUCLEOTIDE SEQUENCE [LARGE SCALE GENOMIC DNA]</scope>
    <source>
        <strain evidence="22 23">DSM 13574</strain>
    </source>
</reference>
<comment type="domain">
    <text evidence="19">The large subunit is composed of 2 ATP-grasp domains that are involved in binding the 2 ATP molecules needed for carbamoyl phosphate synthesis. The N-terminal ATP-grasp domain (referred to as the carboxyphosphate synthetic component) catalyzes the ATP-dependent phosphorylation of hydrogencarbonate to carboxyphosphate and the subsequent nucleophilic attack by ammonia to form a carbamate intermediate. The C-terminal ATP-grasp domain (referred to as the carbamoyl phosphate synthetic component) then catalyzes the phosphorylation of carbamate with the second ATP to form the end product carbamoyl phosphate. The reactive and unstable enzyme intermediates are sequentially channeled from one active site to the next through the interior of the protein over a distance of at least 96 A.</text>
</comment>
<dbReference type="PANTHER" id="PTHR11405:SF53">
    <property type="entry name" value="CARBAMOYL-PHOSPHATE SYNTHASE [AMMONIA], MITOCHONDRIAL"/>
    <property type="match status" value="1"/>
</dbReference>
<dbReference type="FunFam" id="3.40.50.20:FF:000001">
    <property type="entry name" value="Carbamoyl-phosphate synthase large chain"/>
    <property type="match status" value="1"/>
</dbReference>
<feature type="domain" description="ATP-grasp" evidence="20">
    <location>
        <begin position="133"/>
        <end position="327"/>
    </location>
</feature>
<feature type="binding site" evidence="19">
    <location>
        <position position="300"/>
    </location>
    <ligand>
        <name>Mg(2+)</name>
        <dbReference type="ChEBI" id="CHEBI:18420"/>
        <label>2</label>
    </ligand>
</feature>
<feature type="binding site" evidence="19">
    <location>
        <position position="835"/>
    </location>
    <ligand>
        <name>Mn(2+)</name>
        <dbReference type="ChEBI" id="CHEBI:29035"/>
        <label>4</label>
    </ligand>
</feature>
<dbReference type="FunFam" id="3.40.50.620:FF:000019">
    <property type="entry name" value="Argininosuccinate synthase"/>
    <property type="match status" value="1"/>
</dbReference>
<feature type="binding site" evidence="19">
    <location>
        <position position="708"/>
    </location>
    <ligand>
        <name>ATP</name>
        <dbReference type="ChEBI" id="CHEBI:30616"/>
        <label>2</label>
    </ligand>
</feature>
<dbReference type="GO" id="GO:0044205">
    <property type="term" value="P:'de novo' UMP biosynthetic process"/>
    <property type="evidence" value="ECO:0007669"/>
    <property type="project" value="UniProtKB-UniRule"/>
</dbReference>
<comment type="similarity">
    <text evidence="18">Belongs to the argininosuccinate synthase family. Type 1 subfamily.</text>
</comment>
<dbReference type="Gene3D" id="1.20.5.470">
    <property type="entry name" value="Single helix bin"/>
    <property type="match status" value="1"/>
</dbReference>
<feature type="binding site" evidence="19">
    <location>
        <position position="284"/>
    </location>
    <ligand>
        <name>Mn(2+)</name>
        <dbReference type="ChEBI" id="CHEBI:29035"/>
        <label>1</label>
    </ligand>
</feature>
<feature type="binding site" evidence="18">
    <location>
        <position position="1354"/>
    </location>
    <ligand>
        <name>L-citrulline</name>
        <dbReference type="ChEBI" id="CHEBI:57743"/>
    </ligand>
</feature>
<dbReference type="Gene3D" id="3.90.1260.10">
    <property type="entry name" value="Argininosuccinate synthetase, chain A, domain 2"/>
    <property type="match status" value="1"/>
</dbReference>
<dbReference type="InterPro" id="IPR011761">
    <property type="entry name" value="ATP-grasp"/>
</dbReference>
<dbReference type="FunFam" id="3.30.470.20:FF:000001">
    <property type="entry name" value="Carbamoyl-phosphate synthase large chain"/>
    <property type="match status" value="1"/>
</dbReference>
<evidence type="ECO:0000256" key="4">
    <source>
        <dbReference type="ARBA" id="ARBA00009799"/>
    </source>
</evidence>
<feature type="binding site" evidence="19">
    <location>
        <position position="298"/>
    </location>
    <ligand>
        <name>Mg(2+)</name>
        <dbReference type="ChEBI" id="CHEBI:18420"/>
        <label>2</label>
    </ligand>
</feature>
<evidence type="ECO:0000259" key="20">
    <source>
        <dbReference type="PROSITE" id="PS50975"/>
    </source>
</evidence>
<dbReference type="InterPro" id="IPR016185">
    <property type="entry name" value="PreATP-grasp_dom_sf"/>
</dbReference>
<feature type="binding site" evidence="19">
    <location>
        <position position="753"/>
    </location>
    <ligand>
        <name>ATP</name>
        <dbReference type="ChEBI" id="CHEBI:30616"/>
        <label>2</label>
    </ligand>
</feature>
<dbReference type="InterPro" id="IPR005483">
    <property type="entry name" value="CPSase_dom"/>
</dbReference>
<evidence type="ECO:0000259" key="21">
    <source>
        <dbReference type="PROSITE" id="PS51855"/>
    </source>
</evidence>
<comment type="similarity">
    <text evidence="4 19">Belongs to the CarB family.</text>
</comment>
<evidence type="ECO:0000256" key="6">
    <source>
        <dbReference type="ARBA" id="ARBA00022571"/>
    </source>
</evidence>
<dbReference type="SUPFAM" id="SSF48108">
    <property type="entry name" value="Carbamoyl phosphate synthetase, large subunit connection domain"/>
    <property type="match status" value="1"/>
</dbReference>
<evidence type="ECO:0000256" key="13">
    <source>
        <dbReference type="ARBA" id="ARBA00022842"/>
    </source>
</evidence>
<feature type="binding site" evidence="19">
    <location>
        <position position="243"/>
    </location>
    <ligand>
        <name>ATP</name>
        <dbReference type="ChEBI" id="CHEBI:30616"/>
        <label>1</label>
    </ligand>
</feature>
<dbReference type="InterPro" id="IPR058047">
    <property type="entry name" value="CPSase_preATP-grasp"/>
</dbReference>
<comment type="catalytic activity">
    <reaction evidence="18">
        <text>L-citrulline + L-aspartate + ATP = 2-(N(omega)-L-arginino)succinate + AMP + diphosphate + H(+)</text>
        <dbReference type="Rhea" id="RHEA:10932"/>
        <dbReference type="ChEBI" id="CHEBI:15378"/>
        <dbReference type="ChEBI" id="CHEBI:29991"/>
        <dbReference type="ChEBI" id="CHEBI:30616"/>
        <dbReference type="ChEBI" id="CHEBI:33019"/>
        <dbReference type="ChEBI" id="CHEBI:57472"/>
        <dbReference type="ChEBI" id="CHEBI:57743"/>
        <dbReference type="ChEBI" id="CHEBI:456215"/>
        <dbReference type="EC" id="6.3.4.5"/>
    </reaction>
</comment>
<feature type="binding site" evidence="19">
    <location>
        <position position="298"/>
    </location>
    <ligand>
        <name>ATP</name>
        <dbReference type="ChEBI" id="CHEBI:30616"/>
        <label>1</label>
    </ligand>
</feature>
<dbReference type="Pfam" id="PF02786">
    <property type="entry name" value="CPSase_L_D2"/>
    <property type="match status" value="2"/>
</dbReference>
<dbReference type="InterPro" id="IPR013815">
    <property type="entry name" value="ATP_grasp_subdomain_1"/>
</dbReference>
<dbReference type="InterPro" id="IPR014729">
    <property type="entry name" value="Rossmann-like_a/b/a_fold"/>
</dbReference>
<feature type="binding site" evidence="18">
    <location>
        <position position="1198"/>
    </location>
    <ligand>
        <name>ATP</name>
        <dbReference type="ChEBI" id="CHEBI:30616"/>
    </ligand>
</feature>
<keyword evidence="13" id="KW-0460">Magnesium</keyword>
<dbReference type="SUPFAM" id="SSF52440">
    <property type="entry name" value="PreATP-grasp domain"/>
    <property type="match status" value="2"/>
</dbReference>
<dbReference type="Pfam" id="PF02142">
    <property type="entry name" value="MGS"/>
    <property type="match status" value="1"/>
</dbReference>
<feature type="binding site" evidence="19">
    <location>
        <position position="821"/>
    </location>
    <ligand>
        <name>ATP</name>
        <dbReference type="ChEBI" id="CHEBI:30616"/>
        <label>2</label>
    </ligand>
</feature>
<dbReference type="SMART" id="SM01096">
    <property type="entry name" value="CPSase_L_D3"/>
    <property type="match status" value="1"/>
</dbReference>
<dbReference type="NCBIfam" id="TIGR00032">
    <property type="entry name" value="argG"/>
    <property type="match status" value="1"/>
</dbReference>
<comment type="caution">
    <text evidence="19">Lacks conserved residue(s) required for the propagation of feature annotation.</text>
</comment>
<feature type="binding site" evidence="19">
    <location>
        <position position="208"/>
    </location>
    <ligand>
        <name>ATP</name>
        <dbReference type="ChEBI" id="CHEBI:30616"/>
        <label>1</label>
    </ligand>
</feature>
<dbReference type="EC" id="6.3.4.16" evidence="19"/>
<keyword evidence="12 19" id="KW-0067">ATP-binding</keyword>
<feature type="binding site" evidence="18">
    <location>
        <position position="1257"/>
    </location>
    <ligand>
        <name>L-citrulline</name>
        <dbReference type="ChEBI" id="CHEBI:57743"/>
    </ligand>
</feature>
<dbReference type="GO" id="GO:0005737">
    <property type="term" value="C:cytoplasm"/>
    <property type="evidence" value="ECO:0007669"/>
    <property type="project" value="UniProtKB-SubCell"/>
</dbReference>
<comment type="cofactor">
    <cofactor evidence="19">
        <name>Mg(2+)</name>
        <dbReference type="ChEBI" id="CHEBI:18420"/>
    </cofactor>
    <cofactor evidence="19">
        <name>Mn(2+)</name>
        <dbReference type="ChEBI" id="CHEBI:29035"/>
    </cofactor>
    <text evidence="19">Binds 4 Mg(2+) or Mn(2+) ions per subunit.</text>
</comment>
<dbReference type="GO" id="GO:0004087">
    <property type="term" value="F:carbamoyl-phosphate synthase (ammonia) activity"/>
    <property type="evidence" value="ECO:0007669"/>
    <property type="project" value="UniProtKB-EC"/>
</dbReference>
<dbReference type="Gene3D" id="3.30.470.20">
    <property type="entry name" value="ATP-grasp fold, B domain"/>
    <property type="match status" value="2"/>
</dbReference>
<feature type="binding site" evidence="19">
    <location>
        <position position="298"/>
    </location>
    <ligand>
        <name>Mg(2+)</name>
        <dbReference type="ChEBI" id="CHEBI:18420"/>
        <label>1</label>
    </ligand>
</feature>
<feature type="binding site" evidence="19">
    <location>
        <position position="242"/>
    </location>
    <ligand>
        <name>ATP</name>
        <dbReference type="ChEBI" id="CHEBI:30616"/>
        <label>1</label>
    </ligand>
</feature>
<feature type="binding site" evidence="19">
    <location>
        <position position="781"/>
    </location>
    <ligand>
        <name>ATP</name>
        <dbReference type="ChEBI" id="CHEBI:30616"/>
        <label>2</label>
    </ligand>
</feature>
<keyword evidence="9" id="KW-0479">Metal-binding</keyword>
<dbReference type="SMART" id="SM00851">
    <property type="entry name" value="MGS"/>
    <property type="match status" value="1"/>
</dbReference>
<feature type="binding site" evidence="19">
    <location>
        <position position="169"/>
    </location>
    <ligand>
        <name>ATP</name>
        <dbReference type="ChEBI" id="CHEBI:30616"/>
        <label>1</label>
    </ligand>
</feature>
<feature type="binding site" evidence="19">
    <location>
        <position position="821"/>
    </location>
    <ligand>
        <name>Mn(2+)</name>
        <dbReference type="ChEBI" id="CHEBI:29035"/>
        <label>3</label>
    </ligand>
</feature>
<dbReference type="InterPro" id="IPR011607">
    <property type="entry name" value="MGS-like_dom"/>
</dbReference>
<keyword evidence="18" id="KW-0963">Cytoplasm</keyword>
<evidence type="ECO:0000256" key="12">
    <source>
        <dbReference type="ARBA" id="ARBA00022840"/>
    </source>
</evidence>
<dbReference type="InterPro" id="IPR048267">
    <property type="entry name" value="Arginosuc_syn_N"/>
</dbReference>
<dbReference type="NCBIfam" id="NF003671">
    <property type="entry name" value="PRK05294.1"/>
    <property type="match status" value="1"/>
</dbReference>
<dbReference type="FunFam" id="3.90.1260.10:FF:000007">
    <property type="entry name" value="Argininosuccinate synthase"/>
    <property type="match status" value="1"/>
</dbReference>
<evidence type="ECO:0000256" key="19">
    <source>
        <dbReference type="HAMAP-Rule" id="MF_01210"/>
    </source>
</evidence>
<evidence type="ECO:0000313" key="23">
    <source>
        <dbReference type="Proteomes" id="UP000236434"/>
    </source>
</evidence>
<feature type="binding site" evidence="19">
    <location>
        <position position="835"/>
    </location>
    <ligand>
        <name>Mg(2+)</name>
        <dbReference type="ChEBI" id="CHEBI:18420"/>
        <label>4</label>
    </ligand>
</feature>
<evidence type="ECO:0000256" key="18">
    <source>
        <dbReference type="HAMAP-Rule" id="MF_00005"/>
    </source>
</evidence>
<dbReference type="SUPFAM" id="SSF52402">
    <property type="entry name" value="Adenine nucleotide alpha hydrolases-like"/>
    <property type="match status" value="1"/>
</dbReference>
<comment type="subunit">
    <text evidence="5 18">Homotetramer.</text>
</comment>
<feature type="binding site" evidence="19">
    <location>
        <position position="749"/>
    </location>
    <ligand>
        <name>ATP</name>
        <dbReference type="ChEBI" id="CHEBI:30616"/>
        <label>2</label>
    </ligand>
</feature>
<comment type="catalytic activity">
    <reaction evidence="16 19">
        <text>hydrogencarbonate + NH4(+) + 2 ATP = carbamoyl phosphate + 2 ADP + phosphate + 2 H(+)</text>
        <dbReference type="Rhea" id="RHEA:18029"/>
        <dbReference type="ChEBI" id="CHEBI:15378"/>
        <dbReference type="ChEBI" id="CHEBI:17544"/>
        <dbReference type="ChEBI" id="CHEBI:28938"/>
        <dbReference type="ChEBI" id="CHEBI:30616"/>
        <dbReference type="ChEBI" id="CHEBI:43474"/>
        <dbReference type="ChEBI" id="CHEBI:58228"/>
        <dbReference type="ChEBI" id="CHEBI:456216"/>
        <dbReference type="EC" id="6.3.4.16"/>
    </reaction>
</comment>
<feature type="binding site" evidence="19">
    <location>
        <position position="833"/>
    </location>
    <ligand>
        <name>Mn(2+)</name>
        <dbReference type="ChEBI" id="CHEBI:29035"/>
        <label>4</label>
    </ligand>
</feature>
<dbReference type="Gene3D" id="3.40.50.20">
    <property type="match status" value="2"/>
</dbReference>
<dbReference type="UniPathway" id="UPA00070">
    <property type="reaction ID" value="UER00115"/>
</dbReference>
<feature type="binding site" evidence="19">
    <location>
        <position position="821"/>
    </location>
    <ligand>
        <name>Mg(2+)</name>
        <dbReference type="ChEBI" id="CHEBI:18420"/>
        <label>3</label>
    </ligand>
</feature>
<dbReference type="GO" id="GO:0006541">
    <property type="term" value="P:glutamine metabolic process"/>
    <property type="evidence" value="ECO:0007669"/>
    <property type="project" value="TreeGrafter"/>
</dbReference>
<dbReference type="InterPro" id="IPR005479">
    <property type="entry name" value="CPAse_ATP-bd"/>
</dbReference>
<feature type="binding site" evidence="19">
    <location>
        <position position="175"/>
    </location>
    <ligand>
        <name>ATP</name>
        <dbReference type="ChEBI" id="CHEBI:30616"/>
        <label>1</label>
    </ligand>
</feature>
<dbReference type="Gene3D" id="3.40.50.1380">
    <property type="entry name" value="Methylglyoxal synthase-like domain"/>
    <property type="match status" value="1"/>
</dbReference>
<feature type="binding site" evidence="18">
    <location>
        <position position="1208"/>
    </location>
    <ligand>
        <name>L-citrulline</name>
        <dbReference type="ChEBI" id="CHEBI:57743"/>
    </ligand>
</feature>
<dbReference type="PROSITE" id="PS00565">
    <property type="entry name" value="ARGININOSUCCIN_SYN_2"/>
    <property type="match status" value="1"/>
</dbReference>
<keyword evidence="10 19" id="KW-0677">Repeat</keyword>
<dbReference type="GO" id="GO:0046872">
    <property type="term" value="F:metal ion binding"/>
    <property type="evidence" value="ECO:0007669"/>
    <property type="project" value="UniProtKB-KW"/>
</dbReference>
<dbReference type="GO" id="GO:0006526">
    <property type="term" value="P:L-arginine biosynthetic process"/>
    <property type="evidence" value="ECO:0007669"/>
    <property type="project" value="UniProtKB-UniRule"/>
</dbReference>
<evidence type="ECO:0000256" key="5">
    <source>
        <dbReference type="ARBA" id="ARBA00011881"/>
    </source>
</evidence>
<organism evidence="22 23">
    <name type="scientific">Petrotoga olearia DSM 13574</name>
    <dbReference type="NCBI Taxonomy" id="1122955"/>
    <lineage>
        <taxon>Bacteria</taxon>
        <taxon>Thermotogati</taxon>
        <taxon>Thermotogota</taxon>
        <taxon>Thermotogae</taxon>
        <taxon>Petrotogales</taxon>
        <taxon>Petrotogaceae</taxon>
        <taxon>Petrotoga</taxon>
    </lineage>
</organism>
<evidence type="ECO:0000256" key="3">
    <source>
        <dbReference type="ARBA" id="ARBA00005077"/>
    </source>
</evidence>
<feature type="domain" description="ATP-grasp" evidence="20">
    <location>
        <begin position="672"/>
        <end position="862"/>
    </location>
</feature>
<dbReference type="PROSITE" id="PS00866">
    <property type="entry name" value="CPSASE_1"/>
    <property type="match status" value="1"/>
</dbReference>
<feature type="binding site" evidence="18">
    <location>
        <position position="1266"/>
    </location>
    <ligand>
        <name>L-citrulline</name>
        <dbReference type="ChEBI" id="CHEBI:57743"/>
    </ligand>
</feature>
<feature type="binding site" evidence="19">
    <location>
        <position position="833"/>
    </location>
    <ligand>
        <name>Mg(2+)</name>
        <dbReference type="ChEBI" id="CHEBI:18420"/>
        <label>3</label>
    </ligand>
</feature>
<dbReference type="UniPathway" id="UPA00068">
    <property type="reaction ID" value="UER00113"/>
</dbReference>
<feature type="binding site" evidence="19">
    <location>
        <position position="833"/>
    </location>
    <ligand>
        <name>Mn(2+)</name>
        <dbReference type="ChEBI" id="CHEBI:29035"/>
        <label>3</label>
    </ligand>
</feature>
<dbReference type="Pfam" id="PF20979">
    <property type="entry name" value="Arginosuc_syn_C"/>
    <property type="match status" value="1"/>
</dbReference>
<dbReference type="PRINTS" id="PR00098">
    <property type="entry name" value="CPSASE"/>
</dbReference>
<feature type="region of interest" description="Allosteric domain" evidence="19">
    <location>
        <begin position="931"/>
        <end position="1496"/>
    </location>
</feature>
<dbReference type="NCBIfam" id="NF001770">
    <property type="entry name" value="PRK00509.1"/>
    <property type="match status" value="1"/>
</dbReference>
<evidence type="ECO:0000256" key="11">
    <source>
        <dbReference type="ARBA" id="ARBA00022741"/>
    </source>
</evidence>
<comment type="function">
    <text evidence="19">Large subunit of the glutamine-dependent carbamoyl phosphate synthetase (CPSase). CPSase catalyzes the formation of carbamoyl phosphate from the ammonia moiety of glutamine, carbonate, and phosphate donated by ATP, constituting the first step of 2 biosynthetic pathways, one leading to arginine and/or urea and the other to pyrimidine nucleotides. The large subunit (synthetase) binds the substrates ammonia (free or transferred from glutamine from the small subunit), hydrogencarbonate and ATP and carries out an ATP-coupled ligase reaction, activating hydrogencarbonate by forming carboxy phosphate which reacts with ammonia to form carbamoyl phosphate.</text>
</comment>
<dbReference type="NCBIfam" id="NF009455">
    <property type="entry name" value="PRK12815.1"/>
    <property type="match status" value="1"/>
</dbReference>
<feature type="binding site" evidence="19">
    <location>
        <position position="779"/>
    </location>
    <ligand>
        <name>ATP</name>
        <dbReference type="ChEBI" id="CHEBI:30616"/>
        <label>2</label>
    </ligand>
</feature>
<feature type="binding site" evidence="18">
    <location>
        <position position="1173"/>
    </location>
    <ligand>
        <name>L-citrulline</name>
        <dbReference type="ChEBI" id="CHEBI:57743"/>
    </ligand>
</feature>
<feature type="binding site" evidence="18">
    <location>
        <position position="1168"/>
    </location>
    <ligand>
        <name>L-citrulline</name>
        <dbReference type="ChEBI" id="CHEBI:57743"/>
    </ligand>
</feature>
<dbReference type="InterPro" id="IPR024074">
    <property type="entry name" value="AS_cat/multimer_dom_body"/>
</dbReference>
<keyword evidence="14 19" id="KW-0665">Pyrimidine biosynthesis</keyword>
<dbReference type="HAMAP" id="MF_00005">
    <property type="entry name" value="Arg_succ_synth_type1"/>
    <property type="match status" value="1"/>
</dbReference>
<dbReference type="Gene3D" id="3.40.50.620">
    <property type="entry name" value="HUPs"/>
    <property type="match status" value="1"/>
</dbReference>
<gene>
    <name evidence="19" type="primary">carB</name>
    <name evidence="18" type="synonym">argG</name>
    <name evidence="22" type="ORF">X929_07565</name>
</gene>
<dbReference type="FunFam" id="1.10.1030.10:FF:000002">
    <property type="entry name" value="Carbamoyl-phosphate synthase large chain"/>
    <property type="match status" value="1"/>
</dbReference>
<dbReference type="SUPFAM" id="SSF56059">
    <property type="entry name" value="Glutathione synthetase ATP-binding domain-like"/>
    <property type="match status" value="2"/>
</dbReference>
<dbReference type="HAMAP" id="MF_01210_A">
    <property type="entry name" value="CPSase_L_chain_A"/>
    <property type="match status" value="1"/>
</dbReference>
<dbReference type="PROSITE" id="PS50975">
    <property type="entry name" value="ATP_GRASP"/>
    <property type="match status" value="2"/>
</dbReference>
<evidence type="ECO:0000256" key="17">
    <source>
        <dbReference type="ARBA" id="ARBA00048816"/>
    </source>
</evidence>
<dbReference type="Proteomes" id="UP000236434">
    <property type="component" value="Unassembled WGS sequence"/>
</dbReference>
<dbReference type="InterPro" id="IPR005480">
    <property type="entry name" value="CPSase_lsu_oligo"/>
</dbReference>